<feature type="repeat" description="Solcar" evidence="8">
    <location>
        <begin position="267"/>
        <end position="358"/>
    </location>
</feature>
<organism evidence="10 11">
    <name type="scientific">Cardiosporidium cionae</name>
    <dbReference type="NCBI Taxonomy" id="476202"/>
    <lineage>
        <taxon>Eukaryota</taxon>
        <taxon>Sar</taxon>
        <taxon>Alveolata</taxon>
        <taxon>Apicomplexa</taxon>
        <taxon>Aconoidasida</taxon>
        <taxon>Nephromycida</taxon>
        <taxon>Cardiosporidium</taxon>
    </lineage>
</organism>
<reference evidence="10 11" key="1">
    <citation type="journal article" date="2020" name="bioRxiv">
        <title>Metabolic contributions of an alphaproteobacterial endosymbiont in the apicomplexan Cardiosporidium cionae.</title>
        <authorList>
            <person name="Hunter E.S."/>
            <person name="Paight C.J."/>
            <person name="Lane C.E."/>
        </authorList>
    </citation>
    <scope>NUCLEOTIDE SEQUENCE [LARGE SCALE GENOMIC DNA]</scope>
    <source>
        <strain evidence="10">ESH_2018</strain>
    </source>
</reference>
<keyword evidence="5" id="KW-0677">Repeat</keyword>
<dbReference type="InterPro" id="IPR023395">
    <property type="entry name" value="MCP_dom_sf"/>
</dbReference>
<evidence type="ECO:0000256" key="1">
    <source>
        <dbReference type="ARBA" id="ARBA00004141"/>
    </source>
</evidence>
<dbReference type="SUPFAM" id="SSF103506">
    <property type="entry name" value="Mitochondrial carrier"/>
    <property type="match status" value="1"/>
</dbReference>
<comment type="caution">
    <text evidence="10">The sequence shown here is derived from an EMBL/GenBank/DDBJ whole genome shotgun (WGS) entry which is preliminary data.</text>
</comment>
<evidence type="ECO:0000256" key="9">
    <source>
        <dbReference type="RuleBase" id="RU000488"/>
    </source>
</evidence>
<evidence type="ECO:0000313" key="11">
    <source>
        <dbReference type="Proteomes" id="UP000823046"/>
    </source>
</evidence>
<comment type="subcellular location">
    <subcellularLocation>
        <location evidence="1">Membrane</location>
        <topology evidence="1">Multi-pass membrane protein</topology>
    </subcellularLocation>
</comment>
<dbReference type="PANTHER" id="PTHR45618">
    <property type="entry name" value="MITOCHONDRIAL DICARBOXYLATE CARRIER-RELATED"/>
    <property type="match status" value="1"/>
</dbReference>
<dbReference type="InterPro" id="IPR050391">
    <property type="entry name" value="Mito_Metabolite_Transporter"/>
</dbReference>
<evidence type="ECO:0000256" key="2">
    <source>
        <dbReference type="ARBA" id="ARBA00006375"/>
    </source>
</evidence>
<name>A0ABQ7JG07_9APIC</name>
<dbReference type="PRINTS" id="PR00926">
    <property type="entry name" value="MITOCARRIER"/>
</dbReference>
<feature type="repeat" description="Solcar" evidence="8">
    <location>
        <begin position="146"/>
        <end position="237"/>
    </location>
</feature>
<keyword evidence="3 9" id="KW-0813">Transport</keyword>
<evidence type="ECO:0000256" key="4">
    <source>
        <dbReference type="ARBA" id="ARBA00022692"/>
    </source>
</evidence>
<dbReference type="Proteomes" id="UP000823046">
    <property type="component" value="Unassembled WGS sequence"/>
</dbReference>
<dbReference type="InterPro" id="IPR018108">
    <property type="entry name" value="MCP_transmembrane"/>
</dbReference>
<dbReference type="PROSITE" id="PS50920">
    <property type="entry name" value="SOLCAR"/>
    <property type="match status" value="3"/>
</dbReference>
<evidence type="ECO:0000256" key="7">
    <source>
        <dbReference type="ARBA" id="ARBA00023136"/>
    </source>
</evidence>
<evidence type="ECO:0000256" key="6">
    <source>
        <dbReference type="ARBA" id="ARBA00022989"/>
    </source>
</evidence>
<dbReference type="Pfam" id="PF00153">
    <property type="entry name" value="Mito_carr"/>
    <property type="match status" value="3"/>
</dbReference>
<protein>
    <submittedName>
        <fullName evidence="10">2-oxoglutarate/malate translocase OMT</fullName>
    </submittedName>
</protein>
<sequence>MASQTPRDTASPTGNSTMLAITTPNSFFQVIKPFVLGGLSGCFATTCIQPIDMIKVRLQLLGEAAVPSANLGSVPNLAPPPSRNPFVILRMFIKEEGFFSLYKGLDAGLLRQLTYSTARIGLFRVFSDYLTTQHNKGRSSDCSLPLPFYKKALAGLAAGGLGSLFGTPADLALVRLQADPTLPPHLRRNYRSAIDAIRTVVREEGISTLWRGATPTVLRAMALNTGTVDVMVLNLNKTCPFHSHAFFIGMLATFDQCKEVLIPSLGNGWSSTLTASAISGFAAATLSLPFDFLKTRIQKMKVDPVTGKAPYKNVFDCAMKVARNEGLLRFYAGYPVFYFRVAPHAMITLITMDFITRNILKG</sequence>
<dbReference type="EMBL" id="JADAQX010000012">
    <property type="protein sequence ID" value="KAF8822951.1"/>
    <property type="molecule type" value="Genomic_DNA"/>
</dbReference>
<dbReference type="InterPro" id="IPR002067">
    <property type="entry name" value="MCP"/>
</dbReference>
<gene>
    <name evidence="10" type="primary">OMT</name>
    <name evidence="10" type="ORF">IE077_001827</name>
</gene>
<keyword evidence="4 8" id="KW-0812">Transmembrane</keyword>
<evidence type="ECO:0000313" key="10">
    <source>
        <dbReference type="EMBL" id="KAF8822951.1"/>
    </source>
</evidence>
<keyword evidence="6" id="KW-1133">Transmembrane helix</keyword>
<accession>A0ABQ7JG07</accession>
<feature type="repeat" description="Solcar" evidence="8">
    <location>
        <begin position="28"/>
        <end position="129"/>
    </location>
</feature>
<dbReference type="Gene3D" id="1.50.40.10">
    <property type="entry name" value="Mitochondrial carrier domain"/>
    <property type="match status" value="1"/>
</dbReference>
<keyword evidence="7 8" id="KW-0472">Membrane</keyword>
<evidence type="ECO:0000256" key="8">
    <source>
        <dbReference type="PROSITE-ProRule" id="PRU00282"/>
    </source>
</evidence>
<evidence type="ECO:0000256" key="3">
    <source>
        <dbReference type="ARBA" id="ARBA00022448"/>
    </source>
</evidence>
<evidence type="ECO:0000256" key="5">
    <source>
        <dbReference type="ARBA" id="ARBA00022737"/>
    </source>
</evidence>
<keyword evidence="11" id="KW-1185">Reference proteome</keyword>
<comment type="similarity">
    <text evidence="2 9">Belongs to the mitochondrial carrier (TC 2.A.29) family.</text>
</comment>
<proteinExistence type="inferred from homology"/>